<dbReference type="PROSITE" id="PS50966">
    <property type="entry name" value="ZF_SWIM"/>
    <property type="match status" value="1"/>
</dbReference>
<dbReference type="RefSeq" id="XP_009041037.1">
    <property type="nucleotide sequence ID" value="XM_009042789.1"/>
</dbReference>
<name>F0YKP0_AURAN</name>
<dbReference type="GO" id="GO:0008270">
    <property type="term" value="F:zinc ion binding"/>
    <property type="evidence" value="ECO:0007669"/>
    <property type="project" value="UniProtKB-KW"/>
</dbReference>
<feature type="compositionally biased region" description="Acidic residues" evidence="2">
    <location>
        <begin position="123"/>
        <end position="132"/>
    </location>
</feature>
<dbReference type="GeneID" id="20226167"/>
<dbReference type="AlphaFoldDB" id="F0YKP0"/>
<feature type="region of interest" description="Disordered" evidence="2">
    <location>
        <begin position="660"/>
        <end position="684"/>
    </location>
</feature>
<feature type="region of interest" description="Disordered" evidence="2">
    <location>
        <begin position="720"/>
        <end position="757"/>
    </location>
</feature>
<accession>F0YKP0</accession>
<reference evidence="4 5" key="1">
    <citation type="journal article" date="2011" name="Proc. Natl. Acad. Sci. U.S.A.">
        <title>Niche of harmful alga Aureococcus anophagefferens revealed through ecogenomics.</title>
        <authorList>
            <person name="Gobler C.J."/>
            <person name="Berry D.L."/>
            <person name="Dyhrman S.T."/>
            <person name="Wilhelm S.W."/>
            <person name="Salamov A."/>
            <person name="Lobanov A.V."/>
            <person name="Zhang Y."/>
            <person name="Collier J.L."/>
            <person name="Wurch L.L."/>
            <person name="Kustka A.B."/>
            <person name="Dill B.D."/>
            <person name="Shah M."/>
            <person name="VerBerkmoes N.C."/>
            <person name="Kuo A."/>
            <person name="Terry A."/>
            <person name="Pangilinan J."/>
            <person name="Lindquist E.A."/>
            <person name="Lucas S."/>
            <person name="Paulsen I.T."/>
            <person name="Hattenrath-Lehmann T.K."/>
            <person name="Talmage S.C."/>
            <person name="Walker E.A."/>
            <person name="Koch F."/>
            <person name="Burson A.M."/>
            <person name="Marcoval M.A."/>
            <person name="Tang Y.Z."/>
            <person name="Lecleir G.R."/>
            <person name="Coyne K.J."/>
            <person name="Berg G.M."/>
            <person name="Bertrand E.M."/>
            <person name="Saito M.A."/>
            <person name="Gladyshev V.N."/>
            <person name="Grigoriev I.V."/>
        </authorList>
    </citation>
    <scope>NUCLEOTIDE SEQUENCE [LARGE SCALE GENOMIC DNA]</scope>
    <source>
        <strain evidence="5">CCMP 1984</strain>
    </source>
</reference>
<dbReference type="Proteomes" id="UP000002729">
    <property type="component" value="Unassembled WGS sequence"/>
</dbReference>
<evidence type="ECO:0000313" key="4">
    <source>
        <dbReference type="EMBL" id="EGB04327.1"/>
    </source>
</evidence>
<proteinExistence type="predicted"/>
<feature type="compositionally biased region" description="Acidic residues" evidence="2">
    <location>
        <begin position="95"/>
        <end position="104"/>
    </location>
</feature>
<evidence type="ECO:0000313" key="5">
    <source>
        <dbReference type="Proteomes" id="UP000002729"/>
    </source>
</evidence>
<organism evidence="5">
    <name type="scientific">Aureococcus anophagefferens</name>
    <name type="common">Harmful bloom alga</name>
    <dbReference type="NCBI Taxonomy" id="44056"/>
    <lineage>
        <taxon>Eukaryota</taxon>
        <taxon>Sar</taxon>
        <taxon>Stramenopiles</taxon>
        <taxon>Ochrophyta</taxon>
        <taxon>Pelagophyceae</taxon>
        <taxon>Pelagomonadales</taxon>
        <taxon>Pelagomonadaceae</taxon>
        <taxon>Aureococcus</taxon>
    </lineage>
</organism>
<keyword evidence="1" id="KW-0479">Metal-binding</keyword>
<dbReference type="InParanoid" id="F0YKP0"/>
<dbReference type="EMBL" id="GL833153">
    <property type="protein sequence ID" value="EGB04327.1"/>
    <property type="molecule type" value="Genomic_DNA"/>
</dbReference>
<feature type="region of interest" description="Disordered" evidence="2">
    <location>
        <begin position="170"/>
        <end position="192"/>
    </location>
</feature>
<feature type="compositionally biased region" description="Basic residues" evidence="2">
    <location>
        <begin position="660"/>
        <end position="675"/>
    </location>
</feature>
<keyword evidence="1" id="KW-0862">Zinc</keyword>
<dbReference type="InterPro" id="IPR007527">
    <property type="entry name" value="Znf_SWIM"/>
</dbReference>
<gene>
    <name evidence="4" type="ORF">AURANDRAFT_67295</name>
</gene>
<feature type="domain" description="SWIM-type" evidence="3">
    <location>
        <begin position="573"/>
        <end position="611"/>
    </location>
</feature>
<evidence type="ECO:0000256" key="2">
    <source>
        <dbReference type="SAM" id="MobiDB-lite"/>
    </source>
</evidence>
<dbReference type="KEGG" id="aaf:AURANDRAFT_67295"/>
<feature type="compositionally biased region" description="Low complexity" evidence="2">
    <location>
        <begin position="105"/>
        <end position="116"/>
    </location>
</feature>
<keyword evidence="5" id="KW-1185">Reference proteome</keyword>
<sequence>MDAFWNQFCATFPEAAEEDDDHIQGRMLVSPYDQIFRTLGLHPLEVYLKFASKLSGVYTTNSTHADLTIPFNSALAECRAAHAEAAHAEASKGDDDAEASEGDDGAAPAEDGAAPAEDGDHAAEEDDEDDDAMNARQAQCTTAMARMEVDLKVQDTSRSGAYSVTFQAKEEKRRLNETPHNDPAGEQVAHDEETKRITKYGCESQCCSIIFKYDSKARDWKCSQCTDQQCRRTDLKRTKQKGSIAYKNIDLFPVVAHLGHQINTKTFSSAVLREHLQPKVNRTLCDSWLGRFKQDYSKPSWAERQKYARKQAEGGGKPVDGFIAKAFNETEMIQLDPESKIVWGWTLAPPGISETYDQHLFKVTASDFAHCHRVAGCQHPGVLGTRIAADQNNCIVDICHARCLSNESKDTWVLLNNGTKMAIPGYESFVDKFGAPTVDISDASKGGDAAHGYQLGGVTHFLDFKHRSEALGRGPHGAKCAKLYAKAYHATTASDLDHAIDAINDDAQAKQRIFGQGWSAENQFPLRAELGRLKTSEEEMAAAHIQERHVTFTYANGKVVGATVKDATFGDAHVVFDRLKHRNPGMACDCSFGTEKGIPCRHAYVATKKNGQYLYNLTNRKYTTQAWKDVYCTEEADGTLVVESLRIPNMHDVKLHLRQPRAGRPSVKRKERTKKAQGNGKEKKGHYCHCCFRFVTDHTKKSCPERDALELVDNLEPMLAEKSDKAPAENGDAPLPEDMAWQANASVPDEFRDYAPS</sequence>
<protein>
    <recommendedName>
        <fullName evidence="3">SWIM-type domain-containing protein</fullName>
    </recommendedName>
</protein>
<keyword evidence="1" id="KW-0863">Zinc-finger</keyword>
<feature type="region of interest" description="Disordered" evidence="2">
    <location>
        <begin position="86"/>
        <end position="134"/>
    </location>
</feature>
<evidence type="ECO:0000259" key="3">
    <source>
        <dbReference type="PROSITE" id="PS50966"/>
    </source>
</evidence>
<feature type="compositionally biased region" description="Basic and acidic residues" evidence="2">
    <location>
        <begin position="170"/>
        <end position="180"/>
    </location>
</feature>
<evidence type="ECO:0000256" key="1">
    <source>
        <dbReference type="PROSITE-ProRule" id="PRU00325"/>
    </source>
</evidence>